<feature type="compositionally biased region" description="Low complexity" evidence="1">
    <location>
        <begin position="276"/>
        <end position="286"/>
    </location>
</feature>
<feature type="region of interest" description="Disordered" evidence="1">
    <location>
        <begin position="1"/>
        <end position="90"/>
    </location>
</feature>
<feature type="compositionally biased region" description="Low complexity" evidence="1">
    <location>
        <begin position="558"/>
        <end position="576"/>
    </location>
</feature>
<feature type="region of interest" description="Disordered" evidence="1">
    <location>
        <begin position="316"/>
        <end position="358"/>
    </location>
</feature>
<feature type="compositionally biased region" description="Basic and acidic residues" evidence="1">
    <location>
        <begin position="483"/>
        <end position="502"/>
    </location>
</feature>
<feature type="compositionally biased region" description="Polar residues" evidence="1">
    <location>
        <begin position="465"/>
        <end position="481"/>
    </location>
</feature>
<feature type="compositionally biased region" description="Low complexity" evidence="1">
    <location>
        <begin position="392"/>
        <end position="409"/>
    </location>
</feature>
<name>D4B3K5_ARTBC</name>
<evidence type="ECO:0000313" key="2">
    <source>
        <dbReference type="EMBL" id="EFE29703.1"/>
    </source>
</evidence>
<feature type="region of interest" description="Disordered" evidence="1">
    <location>
        <begin position="391"/>
        <end position="585"/>
    </location>
</feature>
<feature type="compositionally biased region" description="Polar residues" evidence="1">
    <location>
        <begin position="449"/>
        <end position="458"/>
    </location>
</feature>
<keyword evidence="3" id="KW-1185">Reference proteome</keyword>
<feature type="compositionally biased region" description="Low complexity" evidence="1">
    <location>
        <begin position="239"/>
        <end position="263"/>
    </location>
</feature>
<dbReference type="HOGENOM" id="CLU_010101_1_0_1"/>
<organism evidence="2 3">
    <name type="scientific">Arthroderma benhamiae (strain ATCC MYA-4681 / CBS 112371)</name>
    <name type="common">Trichophyton mentagrophytes</name>
    <dbReference type="NCBI Taxonomy" id="663331"/>
    <lineage>
        <taxon>Eukaryota</taxon>
        <taxon>Fungi</taxon>
        <taxon>Dikarya</taxon>
        <taxon>Ascomycota</taxon>
        <taxon>Pezizomycotina</taxon>
        <taxon>Eurotiomycetes</taxon>
        <taxon>Eurotiomycetidae</taxon>
        <taxon>Onygenales</taxon>
        <taxon>Arthrodermataceae</taxon>
        <taxon>Trichophyton</taxon>
    </lineage>
</organism>
<evidence type="ECO:0000313" key="3">
    <source>
        <dbReference type="Proteomes" id="UP000008866"/>
    </source>
</evidence>
<dbReference type="EMBL" id="ABSU01000034">
    <property type="protein sequence ID" value="EFE29703.1"/>
    <property type="molecule type" value="Genomic_DNA"/>
</dbReference>
<evidence type="ECO:0000256" key="1">
    <source>
        <dbReference type="SAM" id="MobiDB-lite"/>
    </source>
</evidence>
<feature type="compositionally biased region" description="Low complexity" evidence="1">
    <location>
        <begin position="21"/>
        <end position="62"/>
    </location>
</feature>
<feature type="compositionally biased region" description="Basic and acidic residues" evidence="1">
    <location>
        <begin position="538"/>
        <end position="550"/>
    </location>
</feature>
<dbReference type="Proteomes" id="UP000008866">
    <property type="component" value="Unassembled WGS sequence"/>
</dbReference>
<proteinExistence type="predicted"/>
<accession>D4B3K5</accession>
<dbReference type="OrthoDB" id="4152802at2759"/>
<dbReference type="AlphaFoldDB" id="D4B3K5"/>
<dbReference type="OMA" id="RRADRYM"/>
<gene>
    <name evidence="2" type="ORF">ARB_03044</name>
</gene>
<sequence>MALWPFGRHKKRARKGDDEATTTTTTTATTANTTTATAAVQQPQPQTPPAQTEAATKTATTGGHHGHGGLSAGKLVRRDSKRQKYSAVPPAAAAAAATTTMTPTAATATSTSSPATPATAATADSPMTLPAGRALRQPTSVDTFASVNALAPSKLRQAEQPHIQNAAMPSHPLPSQVQGEGSSSSSAYPVPTLHHGKRYLSEPTSILRRRSERRRRIDPERELEIKRMGSLVWEHPKRSSAATTTNSNNVNNNNNNNNNNNTSNKDKHLSDPFTPSSSAANAAASSTTFDQAEPPSHTFKLSALNALSPRPFLRYASSDGNRSSLPATADISRSSTTRDKAKPRWFSADQAAATAGSSKKINELADTMDAGALRQLMDRDRRRRLVKRQILREQQQQQQQQQQASAAARQADKPVEQKDPVSQPKEPQSEIDTQTQSQTQPLEKIVSAGTASIPSSSLDPMDVSKPQSQQQSLEPAQSWLQDASKESLIKEDRVQTAQRKIEEEAEPEAESGEHQGPAAPLATVLSRNGQPIELAIPADERRDEIPDIRQHPAFRQPSVSETSASASASVSASASTKPSTMLNETKLGRTWTQLFRRRGTLRRKPNRNILSKNSSSEFSVTSRTHPYVNPGAIPGSGAVTSPPIAIAATASSHRVGTDTQSITSKFTEHLDDGSASGSAIQLSTSAPGGPRMYSPEPLYNLHREDSYSVSVAPSQRMSGAEKYSISGISAGGAGTGTGAGTYMSGPDTRPNSTFLAQSLASIDSEGSWLSGRPSRRLSQAPLKSPGSTRERLNDDVSPIIDPDLEDDNAISSDEYFGALPVPKEEEEEDTVPKHGLNITTSNDSAIINPAVNGYNDEPDAAEISPLPEDADDGMALANADGDPPTWHSSVGKQPRLINPENRAKSREGLFTEFIDSENEVSPIDEPEGVTEIRRAQSVDLGRHIRHISAGSAKLVTLSRAESSGKRHSNISQSSSGVFPTRTDDDI</sequence>
<feature type="region of interest" description="Disordered" evidence="1">
    <location>
        <begin position="859"/>
        <end position="903"/>
    </location>
</feature>
<feature type="compositionally biased region" description="Basic and acidic residues" evidence="1">
    <location>
        <begin position="410"/>
        <end position="419"/>
    </location>
</feature>
<comment type="caution">
    <text evidence="2">The sequence shown here is derived from an EMBL/GenBank/DDBJ whole genome shotgun (WGS) entry which is preliminary data.</text>
</comment>
<dbReference type="RefSeq" id="XP_003010343.1">
    <property type="nucleotide sequence ID" value="XM_003010297.1"/>
</dbReference>
<reference evidence="3" key="1">
    <citation type="journal article" date="2011" name="Genome Biol.">
        <title>Comparative and functional genomics provide insights into the pathogenicity of dermatophytic fungi.</title>
        <authorList>
            <person name="Burmester A."/>
            <person name="Shelest E."/>
            <person name="Gloeckner G."/>
            <person name="Heddergott C."/>
            <person name="Schindler S."/>
            <person name="Staib P."/>
            <person name="Heidel A."/>
            <person name="Felder M."/>
            <person name="Petzold A."/>
            <person name="Szafranski K."/>
            <person name="Feuermann M."/>
            <person name="Pedruzzi I."/>
            <person name="Priebe S."/>
            <person name="Groth M."/>
            <person name="Winkler R."/>
            <person name="Li W."/>
            <person name="Kniemeyer O."/>
            <person name="Schroeckh V."/>
            <person name="Hertweck C."/>
            <person name="Hube B."/>
            <person name="White T.C."/>
            <person name="Platzer M."/>
            <person name="Guthke R."/>
            <person name="Heitman J."/>
            <person name="Woestemeyer J."/>
            <person name="Zipfel P.F."/>
            <person name="Monod M."/>
            <person name="Brakhage A.A."/>
        </authorList>
    </citation>
    <scope>NUCLEOTIDE SEQUENCE [LARGE SCALE GENOMIC DNA]</scope>
    <source>
        <strain evidence="3">ATCC MYA-4681 / CBS 112371</strain>
    </source>
</reference>
<feature type="region of interest" description="Disordered" evidence="1">
    <location>
        <begin position="166"/>
        <end position="215"/>
    </location>
</feature>
<feature type="region of interest" description="Disordered" evidence="1">
    <location>
        <begin position="104"/>
        <end position="126"/>
    </location>
</feature>
<feature type="region of interest" description="Disordered" evidence="1">
    <location>
        <begin position="765"/>
        <end position="810"/>
    </location>
</feature>
<feature type="region of interest" description="Disordered" evidence="1">
    <location>
        <begin position="234"/>
        <end position="295"/>
    </location>
</feature>
<dbReference type="KEGG" id="abe:ARB_03044"/>
<feature type="compositionally biased region" description="Polar residues" evidence="1">
    <location>
        <begin position="430"/>
        <end position="441"/>
    </location>
</feature>
<protein>
    <submittedName>
        <fullName evidence="2">Uncharacterized protein</fullName>
    </submittedName>
</protein>
<feature type="region of interest" description="Disordered" evidence="1">
    <location>
        <begin position="822"/>
        <end position="841"/>
    </location>
</feature>
<feature type="compositionally biased region" description="Polar residues" evidence="1">
    <location>
        <begin position="318"/>
        <end position="335"/>
    </location>
</feature>
<dbReference type="GeneID" id="9525695"/>
<feature type="region of interest" description="Disordered" evidence="1">
    <location>
        <begin position="958"/>
        <end position="986"/>
    </location>
</feature>
<dbReference type="eggNOG" id="ENOG502S7JR">
    <property type="taxonomic scope" value="Eukaryota"/>
</dbReference>